<reference evidence="8 9" key="1">
    <citation type="submission" date="2018-06" db="EMBL/GenBank/DDBJ databases">
        <title>Comparative genomics reveals the genomic features of Rhizophagus irregularis, R. cerebriforme, R. diaphanum and Gigaspora rosea, and their symbiotic lifestyle signature.</title>
        <authorList>
            <person name="Morin E."/>
            <person name="San Clemente H."/>
            <person name="Chen E.C.H."/>
            <person name="De La Providencia I."/>
            <person name="Hainaut M."/>
            <person name="Kuo A."/>
            <person name="Kohler A."/>
            <person name="Murat C."/>
            <person name="Tang N."/>
            <person name="Roy S."/>
            <person name="Loubradou J."/>
            <person name="Henrissat B."/>
            <person name="Grigoriev I.V."/>
            <person name="Corradi N."/>
            <person name="Roux C."/>
            <person name="Martin F.M."/>
        </authorList>
    </citation>
    <scope>NUCLEOTIDE SEQUENCE [LARGE SCALE GENOMIC DNA]</scope>
    <source>
        <strain evidence="8 9">DAOM 194757</strain>
    </source>
</reference>
<dbReference type="GO" id="GO:1990904">
    <property type="term" value="C:ribonucleoprotein complex"/>
    <property type="evidence" value="ECO:0007669"/>
    <property type="project" value="UniProtKB-KW"/>
</dbReference>
<keyword evidence="9" id="KW-1185">Reference proteome</keyword>
<gene>
    <name evidence="8" type="ORF">C2G38_2087888</name>
</gene>
<name>A0A397V9I8_9GLOM</name>
<dbReference type="Gene3D" id="2.40.50.140">
    <property type="entry name" value="Nucleic acid-binding proteins"/>
    <property type="match status" value="1"/>
</dbReference>
<evidence type="ECO:0000313" key="9">
    <source>
        <dbReference type="Proteomes" id="UP000266673"/>
    </source>
</evidence>
<dbReference type="PRINTS" id="PR00973">
    <property type="entry name" value="RIBOSOMALS17"/>
</dbReference>
<evidence type="ECO:0000256" key="6">
    <source>
        <dbReference type="ARBA" id="ARBA00023274"/>
    </source>
</evidence>
<dbReference type="GO" id="GO:0005739">
    <property type="term" value="C:mitochondrion"/>
    <property type="evidence" value="ECO:0007669"/>
    <property type="project" value="TreeGrafter"/>
</dbReference>
<dbReference type="SUPFAM" id="SSF50249">
    <property type="entry name" value="Nucleic acid-binding proteins"/>
    <property type="match status" value="1"/>
</dbReference>
<proteinExistence type="inferred from homology"/>
<evidence type="ECO:0000256" key="3">
    <source>
        <dbReference type="ARBA" id="ARBA00022730"/>
    </source>
</evidence>
<dbReference type="OrthoDB" id="274752at2759"/>
<sequence>MGRQNFFGIVVGTAMQKTVKVRVARQFVHPIVRKIITRHKKFLAHDEKEICSLGDVVRIEACRPISKRKSFTVAEIIRPARTWTDPSTGEVKR</sequence>
<evidence type="ECO:0000313" key="8">
    <source>
        <dbReference type="EMBL" id="RIB17579.1"/>
    </source>
</evidence>
<dbReference type="GO" id="GO:0003735">
    <property type="term" value="F:structural constituent of ribosome"/>
    <property type="evidence" value="ECO:0007669"/>
    <property type="project" value="InterPro"/>
</dbReference>
<dbReference type="InterPro" id="IPR000266">
    <property type="entry name" value="Ribosomal_uS17"/>
</dbReference>
<dbReference type="Pfam" id="PF00366">
    <property type="entry name" value="Ribosomal_S17"/>
    <property type="match status" value="1"/>
</dbReference>
<dbReference type="PANTHER" id="PTHR10744">
    <property type="entry name" value="40S RIBOSOMAL PROTEIN S11 FAMILY MEMBER"/>
    <property type="match status" value="1"/>
</dbReference>
<dbReference type="NCBIfam" id="TIGR03635">
    <property type="entry name" value="uS17_bact"/>
    <property type="match status" value="1"/>
</dbReference>
<dbReference type="HAMAP" id="MF_01345_B">
    <property type="entry name" value="Ribosomal_uS17_B"/>
    <property type="match status" value="1"/>
</dbReference>
<keyword evidence="4" id="KW-0694">RNA-binding</keyword>
<dbReference type="GO" id="GO:0005840">
    <property type="term" value="C:ribosome"/>
    <property type="evidence" value="ECO:0007669"/>
    <property type="project" value="UniProtKB-KW"/>
</dbReference>
<keyword evidence="5 8" id="KW-0689">Ribosomal protein</keyword>
<dbReference type="NCBIfam" id="NF004123">
    <property type="entry name" value="PRK05610.1"/>
    <property type="match status" value="1"/>
</dbReference>
<dbReference type="GO" id="GO:0019843">
    <property type="term" value="F:rRNA binding"/>
    <property type="evidence" value="ECO:0007669"/>
    <property type="project" value="UniProtKB-KW"/>
</dbReference>
<comment type="function">
    <text evidence="1">One of the primary rRNA binding proteins, it binds specifically to the 5'-end of 16S ribosomal RNA.</text>
</comment>
<evidence type="ECO:0000256" key="5">
    <source>
        <dbReference type="ARBA" id="ARBA00022980"/>
    </source>
</evidence>
<accession>A0A397V9I8</accession>
<protein>
    <recommendedName>
        <fullName evidence="7">Small ribosomal subunit protein uS17c</fullName>
    </recommendedName>
</protein>
<dbReference type="CDD" id="cd00364">
    <property type="entry name" value="Ribosomal_uS17"/>
    <property type="match status" value="1"/>
</dbReference>
<dbReference type="Proteomes" id="UP000266673">
    <property type="component" value="Unassembled WGS sequence"/>
</dbReference>
<evidence type="ECO:0000256" key="1">
    <source>
        <dbReference type="ARBA" id="ARBA00002932"/>
    </source>
</evidence>
<keyword evidence="6" id="KW-0687">Ribonucleoprotein</keyword>
<keyword evidence="3" id="KW-0699">rRNA-binding</keyword>
<dbReference type="PANTHER" id="PTHR10744:SF1">
    <property type="entry name" value="SMALL RIBOSOMAL SUBUNIT PROTEIN US17M"/>
    <property type="match status" value="1"/>
</dbReference>
<organism evidence="8 9">
    <name type="scientific">Gigaspora rosea</name>
    <dbReference type="NCBI Taxonomy" id="44941"/>
    <lineage>
        <taxon>Eukaryota</taxon>
        <taxon>Fungi</taxon>
        <taxon>Fungi incertae sedis</taxon>
        <taxon>Mucoromycota</taxon>
        <taxon>Glomeromycotina</taxon>
        <taxon>Glomeromycetes</taxon>
        <taxon>Diversisporales</taxon>
        <taxon>Gigasporaceae</taxon>
        <taxon>Gigaspora</taxon>
    </lineage>
</organism>
<dbReference type="InterPro" id="IPR019984">
    <property type="entry name" value="Ribosomal_uS17_bact/chlr"/>
</dbReference>
<dbReference type="EMBL" id="QKWP01000596">
    <property type="protein sequence ID" value="RIB17579.1"/>
    <property type="molecule type" value="Genomic_DNA"/>
</dbReference>
<evidence type="ECO:0000256" key="7">
    <source>
        <dbReference type="ARBA" id="ARBA00035251"/>
    </source>
</evidence>
<evidence type="ECO:0000256" key="4">
    <source>
        <dbReference type="ARBA" id="ARBA00022884"/>
    </source>
</evidence>
<dbReference type="InterPro" id="IPR012340">
    <property type="entry name" value="NA-bd_OB-fold"/>
</dbReference>
<evidence type="ECO:0000256" key="2">
    <source>
        <dbReference type="ARBA" id="ARBA00010254"/>
    </source>
</evidence>
<dbReference type="STRING" id="44941.A0A397V9I8"/>
<dbReference type="GO" id="GO:0006412">
    <property type="term" value="P:translation"/>
    <property type="evidence" value="ECO:0007669"/>
    <property type="project" value="InterPro"/>
</dbReference>
<comment type="caution">
    <text evidence="8">The sequence shown here is derived from an EMBL/GenBank/DDBJ whole genome shotgun (WGS) entry which is preliminary data.</text>
</comment>
<dbReference type="AlphaFoldDB" id="A0A397V9I8"/>
<comment type="similarity">
    <text evidence="2">Belongs to the universal ribosomal protein uS17 family.</text>
</comment>